<protein>
    <recommendedName>
        <fullName evidence="2">Polymerase/histidinol phosphatase N-terminal domain-containing protein</fullName>
    </recommendedName>
</protein>
<dbReference type="GO" id="GO:0004534">
    <property type="term" value="F:5'-3' RNA exonuclease activity"/>
    <property type="evidence" value="ECO:0007669"/>
    <property type="project" value="TreeGrafter"/>
</dbReference>
<feature type="non-terminal residue" evidence="1">
    <location>
        <position position="195"/>
    </location>
</feature>
<accession>X1LJ07</accession>
<organism evidence="1">
    <name type="scientific">marine sediment metagenome</name>
    <dbReference type="NCBI Taxonomy" id="412755"/>
    <lineage>
        <taxon>unclassified sequences</taxon>
        <taxon>metagenomes</taxon>
        <taxon>ecological metagenomes</taxon>
    </lineage>
</organism>
<dbReference type="AlphaFoldDB" id="X1LJ07"/>
<feature type="non-terminal residue" evidence="1">
    <location>
        <position position="1"/>
    </location>
</feature>
<comment type="caution">
    <text evidence="1">The sequence shown here is derived from an EMBL/GenBank/DDBJ whole genome shotgun (WGS) entry which is preliminary data.</text>
</comment>
<dbReference type="EMBL" id="BARV01012617">
    <property type="protein sequence ID" value="GAI05826.1"/>
    <property type="molecule type" value="Genomic_DNA"/>
</dbReference>
<dbReference type="SUPFAM" id="SSF89550">
    <property type="entry name" value="PHP domain-like"/>
    <property type="match status" value="1"/>
</dbReference>
<dbReference type="GO" id="GO:0035312">
    <property type="term" value="F:5'-3' DNA exonuclease activity"/>
    <property type="evidence" value="ECO:0007669"/>
    <property type="project" value="TreeGrafter"/>
</dbReference>
<dbReference type="PANTHER" id="PTHR42924">
    <property type="entry name" value="EXONUCLEASE"/>
    <property type="match status" value="1"/>
</dbReference>
<dbReference type="InterPro" id="IPR016195">
    <property type="entry name" value="Pol/histidinol_Pase-like"/>
</dbReference>
<evidence type="ECO:0008006" key="2">
    <source>
        <dbReference type="Google" id="ProtNLM"/>
    </source>
</evidence>
<dbReference type="InterPro" id="IPR052018">
    <property type="entry name" value="PHP_domain"/>
</dbReference>
<dbReference type="Gene3D" id="3.20.20.140">
    <property type="entry name" value="Metal-dependent hydrolases"/>
    <property type="match status" value="1"/>
</dbReference>
<dbReference type="PANTHER" id="PTHR42924:SF3">
    <property type="entry name" value="POLYMERASE_HISTIDINOL PHOSPHATASE N-TERMINAL DOMAIN-CONTAINING PROTEIN"/>
    <property type="match status" value="1"/>
</dbReference>
<dbReference type="Gene3D" id="1.10.150.650">
    <property type="match status" value="1"/>
</dbReference>
<name>X1LJ07_9ZZZZ</name>
<evidence type="ECO:0000313" key="1">
    <source>
        <dbReference type="EMBL" id="GAI05826.1"/>
    </source>
</evidence>
<reference evidence="1" key="1">
    <citation type="journal article" date="2014" name="Front. Microbiol.">
        <title>High frequency of phylogenetically diverse reductive dehalogenase-homologous genes in deep subseafloor sedimentary metagenomes.</title>
        <authorList>
            <person name="Kawai M."/>
            <person name="Futagami T."/>
            <person name="Toyoda A."/>
            <person name="Takaki Y."/>
            <person name="Nishi S."/>
            <person name="Hori S."/>
            <person name="Arai W."/>
            <person name="Tsubouchi T."/>
            <person name="Morono Y."/>
            <person name="Uchiyama I."/>
            <person name="Ito T."/>
            <person name="Fujiyama A."/>
            <person name="Inagaki F."/>
            <person name="Takami H."/>
        </authorList>
    </citation>
    <scope>NUCLEOTIDE SEQUENCE</scope>
    <source>
        <strain evidence="1">Expedition CK06-06</strain>
    </source>
</reference>
<gene>
    <name evidence="1" type="ORF">S06H3_23273</name>
</gene>
<sequence length="195" mass="22348">RNIDLMSITDHDSIDCQERALALAKEYGISYITGVELNVTFQHPDGKSISLDFLGYQHDVNNEELENKLQLMREHREARARQILEKLNVEFDKENIERFTEKDHQNIQDSVDGTFGRPHIANYLMEKGIVRNKQEAFDKYLVKCDAPKYPLSLAEASRLVRNAGGILVHAHPNDPNGTSLVSITRDLEEQTKIME</sequence>
<proteinExistence type="predicted"/>